<dbReference type="EC" id="5.1.1.1" evidence="5"/>
<evidence type="ECO:0000313" key="6">
    <source>
        <dbReference type="Proteomes" id="UP000005707"/>
    </source>
</evidence>
<dbReference type="STRING" id="1033810.HLPCO_000588"/>
<dbReference type="PANTHER" id="PTHR30146:SF109">
    <property type="entry name" value="HTH-TYPE TRANSCRIPTIONAL REGULATOR GALS"/>
    <property type="match status" value="1"/>
</dbReference>
<gene>
    <name evidence="5" type="ORF">HLPCO_000588</name>
</gene>
<reference evidence="5 6" key="1">
    <citation type="journal article" date="2011" name="J. Bacteriol.">
        <title>Genome sequence of Haloplasma contractile, an unusual contractile bacterium from a deep-sea anoxic brine lake.</title>
        <authorList>
            <person name="Antunes A."/>
            <person name="Alam I."/>
            <person name="El Dorry H."/>
            <person name="Siam R."/>
            <person name="Robertson A."/>
            <person name="Bajic V.B."/>
            <person name="Stingl U."/>
        </authorList>
    </citation>
    <scope>NUCLEOTIDE SEQUENCE [LARGE SCALE GENOMIC DNA]</scope>
    <source>
        <strain evidence="5 6">SSD-17B</strain>
    </source>
</reference>
<dbReference type="Pfam" id="PF13377">
    <property type="entry name" value="Peripla_BP_3"/>
    <property type="match status" value="1"/>
</dbReference>
<dbReference type="Pfam" id="PF00356">
    <property type="entry name" value="LacI"/>
    <property type="match status" value="1"/>
</dbReference>
<dbReference type="Proteomes" id="UP000005707">
    <property type="component" value="Unassembled WGS sequence"/>
</dbReference>
<dbReference type="InterPro" id="IPR028082">
    <property type="entry name" value="Peripla_BP_I"/>
</dbReference>
<dbReference type="AlphaFoldDB" id="U2FPJ5"/>
<dbReference type="SUPFAM" id="SSF47413">
    <property type="entry name" value="lambda repressor-like DNA-binding domains"/>
    <property type="match status" value="1"/>
</dbReference>
<evidence type="ECO:0000256" key="1">
    <source>
        <dbReference type="ARBA" id="ARBA00023015"/>
    </source>
</evidence>
<dbReference type="InParanoid" id="U2FPJ5"/>
<keyword evidence="1" id="KW-0805">Transcription regulation</keyword>
<dbReference type="EMBL" id="AFNU02000002">
    <property type="protein sequence ID" value="ERJ12989.1"/>
    <property type="molecule type" value="Genomic_DNA"/>
</dbReference>
<dbReference type="RefSeq" id="WP_008827000.1">
    <property type="nucleotide sequence ID" value="NZ_AFNU02000002.1"/>
</dbReference>
<evidence type="ECO:0000259" key="4">
    <source>
        <dbReference type="PROSITE" id="PS50932"/>
    </source>
</evidence>
<evidence type="ECO:0000313" key="5">
    <source>
        <dbReference type="EMBL" id="ERJ12989.1"/>
    </source>
</evidence>
<dbReference type="PROSITE" id="PS50932">
    <property type="entry name" value="HTH_LACI_2"/>
    <property type="match status" value="1"/>
</dbReference>
<accession>U2FPJ5</accession>
<dbReference type="InterPro" id="IPR010982">
    <property type="entry name" value="Lambda_DNA-bd_dom_sf"/>
</dbReference>
<dbReference type="Gene3D" id="3.40.50.2300">
    <property type="match status" value="2"/>
</dbReference>
<dbReference type="InterPro" id="IPR046335">
    <property type="entry name" value="LacI/GalR-like_sensor"/>
</dbReference>
<dbReference type="SUPFAM" id="SSF53822">
    <property type="entry name" value="Periplasmic binding protein-like I"/>
    <property type="match status" value="1"/>
</dbReference>
<dbReference type="OrthoDB" id="9789891at2"/>
<dbReference type="GO" id="GO:0003700">
    <property type="term" value="F:DNA-binding transcription factor activity"/>
    <property type="evidence" value="ECO:0007669"/>
    <property type="project" value="TreeGrafter"/>
</dbReference>
<keyword evidence="6" id="KW-1185">Reference proteome</keyword>
<organism evidence="5 6">
    <name type="scientific">Haloplasma contractile SSD-17B</name>
    <dbReference type="NCBI Taxonomy" id="1033810"/>
    <lineage>
        <taxon>Bacteria</taxon>
        <taxon>Bacillati</taxon>
        <taxon>Mycoplasmatota</taxon>
        <taxon>Mollicutes</taxon>
        <taxon>Haloplasmatales</taxon>
        <taxon>Haloplasmataceae</taxon>
        <taxon>Haloplasma</taxon>
    </lineage>
</organism>
<name>U2FPJ5_9MOLU</name>
<dbReference type="PROSITE" id="PS00356">
    <property type="entry name" value="HTH_LACI_1"/>
    <property type="match status" value="1"/>
</dbReference>
<dbReference type="CDD" id="cd01392">
    <property type="entry name" value="HTH_LacI"/>
    <property type="match status" value="1"/>
</dbReference>
<keyword evidence="5" id="KW-0413">Isomerase</keyword>
<dbReference type="eggNOG" id="COG1609">
    <property type="taxonomic scope" value="Bacteria"/>
</dbReference>
<evidence type="ECO:0000256" key="2">
    <source>
        <dbReference type="ARBA" id="ARBA00023125"/>
    </source>
</evidence>
<protein>
    <submittedName>
        <fullName evidence="5">Alanine racemase protein</fullName>
        <ecNumber evidence="5">5.1.1.1</ecNumber>
    </submittedName>
</protein>
<dbReference type="GO" id="GO:0000976">
    <property type="term" value="F:transcription cis-regulatory region binding"/>
    <property type="evidence" value="ECO:0007669"/>
    <property type="project" value="TreeGrafter"/>
</dbReference>
<dbReference type="Gene3D" id="1.10.260.40">
    <property type="entry name" value="lambda repressor-like DNA-binding domains"/>
    <property type="match status" value="1"/>
</dbReference>
<feature type="domain" description="HTH lacI-type" evidence="4">
    <location>
        <begin position="2"/>
        <end position="56"/>
    </location>
</feature>
<dbReference type="CDD" id="cd06267">
    <property type="entry name" value="PBP1_LacI_sugar_binding-like"/>
    <property type="match status" value="1"/>
</dbReference>
<keyword evidence="3" id="KW-0804">Transcription</keyword>
<dbReference type="GO" id="GO:0008784">
    <property type="term" value="F:alanine racemase activity"/>
    <property type="evidence" value="ECO:0007669"/>
    <property type="project" value="UniProtKB-EC"/>
</dbReference>
<comment type="caution">
    <text evidence="5">The sequence shown here is derived from an EMBL/GenBank/DDBJ whole genome shotgun (WGS) entry which is preliminary data.</text>
</comment>
<dbReference type="SMART" id="SM00354">
    <property type="entry name" value="HTH_LACI"/>
    <property type="match status" value="1"/>
</dbReference>
<dbReference type="InterPro" id="IPR000843">
    <property type="entry name" value="HTH_LacI"/>
</dbReference>
<reference evidence="5 6" key="2">
    <citation type="journal article" date="2013" name="PLoS ONE">
        <title>INDIGO - INtegrated Data Warehouse of MIcrobial GenOmes with Examples from the Red Sea Extremophiles.</title>
        <authorList>
            <person name="Alam I."/>
            <person name="Antunes A."/>
            <person name="Kamau A.A."/>
            <person name="Ba Alawi W."/>
            <person name="Kalkatawi M."/>
            <person name="Stingl U."/>
            <person name="Bajic V.B."/>
        </authorList>
    </citation>
    <scope>NUCLEOTIDE SEQUENCE [LARGE SCALE GENOMIC DNA]</scope>
    <source>
        <strain evidence="5 6">SSD-17B</strain>
    </source>
</reference>
<keyword evidence="2" id="KW-0238">DNA-binding</keyword>
<evidence type="ECO:0000256" key="3">
    <source>
        <dbReference type="ARBA" id="ARBA00023163"/>
    </source>
</evidence>
<proteinExistence type="predicted"/>
<sequence>MATIKDVAKKANVSISTASYALNNDPRVKKETKDRIINVAKELNYHPSGAARNLKRRKSNTIGVFIKGFGGPVFSEFLDGINDQLLEEGYHIIVSSGKSAERLLQERQIDGAIIYDTGIRSELIKQVASPKLPVIILDRSLKEEYVYETLIENEKLVQELTTHLIEQGYHEIGFFSGIETSYDNQKRYESFKNTLENHNIMHHQHYKGDFTKKKSYEIIKCKIKNNKPLPDAIFCANDETAIGVMDALKEYHVKIPEEVAVVGFDNIELAKYYQPSLTTIEINRREWGMNVSKMLVAIIKNFDVDVYKPKGKIIYRQSS</sequence>
<dbReference type="PANTHER" id="PTHR30146">
    <property type="entry name" value="LACI-RELATED TRANSCRIPTIONAL REPRESSOR"/>
    <property type="match status" value="1"/>
</dbReference>